<dbReference type="InParanoid" id="G4TXF3"/>
<feature type="region of interest" description="Disordered" evidence="1">
    <location>
        <begin position="368"/>
        <end position="417"/>
    </location>
</feature>
<dbReference type="Proteomes" id="UP000007148">
    <property type="component" value="Unassembled WGS sequence"/>
</dbReference>
<reference evidence="2 3" key="1">
    <citation type="journal article" date="2011" name="PLoS Pathog.">
        <title>Endophytic Life Strategies Decoded by Genome and Transcriptome Analyses of the Mutualistic Root Symbiont Piriformospora indica.</title>
        <authorList>
            <person name="Zuccaro A."/>
            <person name="Lahrmann U."/>
            <person name="Guldener U."/>
            <person name="Langen G."/>
            <person name="Pfiffi S."/>
            <person name="Biedenkopf D."/>
            <person name="Wong P."/>
            <person name="Samans B."/>
            <person name="Grimm C."/>
            <person name="Basiewicz M."/>
            <person name="Murat C."/>
            <person name="Martin F."/>
            <person name="Kogel K.H."/>
        </authorList>
    </citation>
    <scope>NUCLEOTIDE SEQUENCE [LARGE SCALE GENOMIC DNA]</scope>
    <source>
        <strain evidence="2 3">DSM 11827</strain>
    </source>
</reference>
<dbReference type="AlphaFoldDB" id="G4TXF3"/>
<feature type="region of interest" description="Disordered" evidence="1">
    <location>
        <begin position="113"/>
        <end position="199"/>
    </location>
</feature>
<gene>
    <name evidence="2" type="ORF">PIIN_09996</name>
</gene>
<evidence type="ECO:0000256" key="1">
    <source>
        <dbReference type="SAM" id="MobiDB-lite"/>
    </source>
</evidence>
<feature type="compositionally biased region" description="Acidic residues" evidence="1">
    <location>
        <begin position="397"/>
        <end position="406"/>
    </location>
</feature>
<dbReference type="HOGENOM" id="CLU_659081_0_0_1"/>
<evidence type="ECO:0000313" key="3">
    <source>
        <dbReference type="Proteomes" id="UP000007148"/>
    </source>
</evidence>
<dbReference type="EMBL" id="CAFZ01000574">
    <property type="protein sequence ID" value="CCA75996.1"/>
    <property type="molecule type" value="Genomic_DNA"/>
</dbReference>
<organism evidence="2 3">
    <name type="scientific">Serendipita indica (strain DSM 11827)</name>
    <name type="common">Root endophyte fungus</name>
    <name type="synonym">Piriformospora indica</name>
    <dbReference type="NCBI Taxonomy" id="1109443"/>
    <lineage>
        <taxon>Eukaryota</taxon>
        <taxon>Fungi</taxon>
        <taxon>Dikarya</taxon>
        <taxon>Basidiomycota</taxon>
        <taxon>Agaricomycotina</taxon>
        <taxon>Agaricomycetes</taxon>
        <taxon>Sebacinales</taxon>
        <taxon>Serendipitaceae</taxon>
        <taxon>Serendipita</taxon>
    </lineage>
</organism>
<evidence type="ECO:0000313" key="2">
    <source>
        <dbReference type="EMBL" id="CCA75996.1"/>
    </source>
</evidence>
<comment type="caution">
    <text evidence="2">The sequence shown here is derived from an EMBL/GenBank/DDBJ whole genome shotgun (WGS) entry which is preliminary data.</text>
</comment>
<name>G4TXF3_SERID</name>
<keyword evidence="3" id="KW-1185">Reference proteome</keyword>
<accession>G4TXF3</accession>
<protein>
    <submittedName>
        <fullName evidence="2">Uncharacterized protein</fullName>
    </submittedName>
</protein>
<feature type="compositionally biased region" description="Polar residues" evidence="1">
    <location>
        <begin position="169"/>
        <end position="191"/>
    </location>
</feature>
<proteinExistence type="predicted"/>
<sequence length="417" mass="46816">MWQRSHAEFRVSSTDAHRHYKRRNPFQADVPWHEYFDFGPEDDDEAVVGNHEAQSLVITPVDKNELVSEYVFITHRPHLLTGSRETAAHLAEREENKKRIEEISQRYDVYLSREEPLTDSEPGFSFSESELDPPEEPNWPTESAKLRLDGWEEEPEDRPVVLDERTLQPEVSPSNSTGLDASPASGTTQNILGHDPNAVLGRDADILGGSAARRKRAPLILLAAREDNWDEPALPIGDDGYACPYASLRRLSDRLNAASGRKPLQTECYDRPFFPPTDRARINYVAGTIRCDYGGSICAQGRSAVVSMKEPCRTKVNSWESYSRHVICSHIVDGRPSTGETIDDRIIHRLRRSLVAIGDVEAASQLDLTEPRKRAGKARKGLGEMKGKGGKRKLANEDEYSEDDEYPPSAHKTSSSR</sequence>
<feature type="compositionally biased region" description="Basic and acidic residues" evidence="1">
    <location>
        <begin position="157"/>
        <end position="167"/>
    </location>
</feature>
<dbReference type="OrthoDB" id="3277495at2759"/>